<dbReference type="InterPro" id="IPR020613">
    <property type="entry name" value="Thiolase_CS"/>
</dbReference>
<evidence type="ECO:0000256" key="1">
    <source>
        <dbReference type="ARBA" id="ARBA00010982"/>
    </source>
</evidence>
<reference evidence="8 9" key="1">
    <citation type="submission" date="2019-07" db="EMBL/GenBank/DDBJ databases">
        <title>Tepidimonas charontis SPSP-6 draft genome.</title>
        <authorList>
            <person name="Da Costa M.S."/>
            <person name="Froufe H.J.C."/>
            <person name="Egas C."/>
            <person name="Albuquerque L."/>
        </authorList>
    </citation>
    <scope>NUCLEOTIDE SEQUENCE [LARGE SCALE GENOMIC DNA]</scope>
    <source>
        <strain evidence="8 9">SPSP-6</strain>
    </source>
</reference>
<gene>
    <name evidence="8" type="primary">phaA</name>
    <name evidence="8" type="ORF">Tchar_00446</name>
</gene>
<dbReference type="InterPro" id="IPR020617">
    <property type="entry name" value="Thiolase_C"/>
</dbReference>
<dbReference type="GO" id="GO:0003985">
    <property type="term" value="F:acetyl-CoA C-acetyltransferase activity"/>
    <property type="evidence" value="ECO:0007669"/>
    <property type="project" value="UniProtKB-EC"/>
</dbReference>
<evidence type="ECO:0000259" key="7">
    <source>
        <dbReference type="Pfam" id="PF02803"/>
    </source>
</evidence>
<dbReference type="PIRSF" id="PIRSF000429">
    <property type="entry name" value="Ac-CoA_Ac_transf"/>
    <property type="match status" value="1"/>
</dbReference>
<dbReference type="InterPro" id="IPR020610">
    <property type="entry name" value="Thiolase_AS"/>
</dbReference>
<dbReference type="PROSITE" id="PS00737">
    <property type="entry name" value="THIOLASE_2"/>
    <property type="match status" value="1"/>
</dbReference>
<feature type="domain" description="Thiolase C-terminal" evidence="7">
    <location>
        <begin position="271"/>
        <end position="392"/>
    </location>
</feature>
<comment type="similarity">
    <text evidence="1 5">Belongs to the thiolase-like superfamily. Thiolase family.</text>
</comment>
<evidence type="ECO:0000256" key="4">
    <source>
        <dbReference type="PIRSR" id="PIRSR000429-1"/>
    </source>
</evidence>
<dbReference type="SUPFAM" id="SSF53901">
    <property type="entry name" value="Thiolase-like"/>
    <property type="match status" value="2"/>
</dbReference>
<dbReference type="AlphaFoldDB" id="A0A554XJ56"/>
<dbReference type="PROSITE" id="PS00098">
    <property type="entry name" value="THIOLASE_1"/>
    <property type="match status" value="1"/>
</dbReference>
<dbReference type="GO" id="GO:0044281">
    <property type="term" value="P:small molecule metabolic process"/>
    <property type="evidence" value="ECO:0007669"/>
    <property type="project" value="UniProtKB-ARBA"/>
</dbReference>
<name>A0A554XJ56_9BURK</name>
<evidence type="ECO:0000313" key="8">
    <source>
        <dbReference type="EMBL" id="TSE35866.1"/>
    </source>
</evidence>
<dbReference type="InterPro" id="IPR020615">
    <property type="entry name" value="Thiolase_acyl_enz_int_AS"/>
</dbReference>
<dbReference type="EC" id="2.3.1.9" evidence="8"/>
<dbReference type="Pfam" id="PF02803">
    <property type="entry name" value="Thiolase_C"/>
    <property type="match status" value="1"/>
</dbReference>
<keyword evidence="3 5" id="KW-0012">Acyltransferase</keyword>
<organism evidence="8 9">
    <name type="scientific">Tepidimonas charontis</name>
    <dbReference type="NCBI Taxonomy" id="2267262"/>
    <lineage>
        <taxon>Bacteria</taxon>
        <taxon>Pseudomonadati</taxon>
        <taxon>Pseudomonadota</taxon>
        <taxon>Betaproteobacteria</taxon>
        <taxon>Burkholderiales</taxon>
        <taxon>Tepidimonas</taxon>
    </lineage>
</organism>
<dbReference type="PANTHER" id="PTHR18919:SF107">
    <property type="entry name" value="ACETYL-COA ACETYLTRANSFERASE, CYTOSOLIC"/>
    <property type="match status" value="1"/>
</dbReference>
<dbReference type="InterPro" id="IPR016039">
    <property type="entry name" value="Thiolase-like"/>
</dbReference>
<dbReference type="OrthoDB" id="6139495at2"/>
<dbReference type="FunFam" id="3.40.47.10:FF:000010">
    <property type="entry name" value="Acetyl-CoA acetyltransferase (Thiolase)"/>
    <property type="match status" value="1"/>
</dbReference>
<evidence type="ECO:0000256" key="5">
    <source>
        <dbReference type="RuleBase" id="RU003557"/>
    </source>
</evidence>
<dbReference type="Proteomes" id="UP000318294">
    <property type="component" value="Unassembled WGS sequence"/>
</dbReference>
<dbReference type="CDD" id="cd00751">
    <property type="entry name" value="thiolase"/>
    <property type="match status" value="1"/>
</dbReference>
<comment type="caution">
    <text evidence="8">The sequence shown here is derived from an EMBL/GenBank/DDBJ whole genome shotgun (WGS) entry which is preliminary data.</text>
</comment>
<feature type="active site" description="Proton acceptor" evidence="4">
    <location>
        <position position="379"/>
    </location>
</feature>
<keyword evidence="2 5" id="KW-0808">Transferase</keyword>
<dbReference type="Pfam" id="PF00108">
    <property type="entry name" value="Thiolase_N"/>
    <property type="match status" value="1"/>
</dbReference>
<feature type="active site" description="Proton acceptor" evidence="4">
    <location>
        <position position="349"/>
    </location>
</feature>
<dbReference type="EMBL" id="VJON01000004">
    <property type="protein sequence ID" value="TSE35866.1"/>
    <property type="molecule type" value="Genomic_DNA"/>
</dbReference>
<proteinExistence type="inferred from homology"/>
<dbReference type="NCBIfam" id="TIGR01930">
    <property type="entry name" value="AcCoA-C-Actrans"/>
    <property type="match status" value="1"/>
</dbReference>
<keyword evidence="9" id="KW-1185">Reference proteome</keyword>
<dbReference type="InterPro" id="IPR020616">
    <property type="entry name" value="Thiolase_N"/>
</dbReference>
<feature type="domain" description="Thiolase N-terminal" evidence="6">
    <location>
        <begin position="4"/>
        <end position="262"/>
    </location>
</feature>
<dbReference type="RefSeq" id="WP_144327473.1">
    <property type="nucleotide sequence ID" value="NZ_VJON01000004.1"/>
</dbReference>
<evidence type="ECO:0000256" key="3">
    <source>
        <dbReference type="ARBA" id="ARBA00023315"/>
    </source>
</evidence>
<dbReference type="Gene3D" id="3.40.47.10">
    <property type="match status" value="2"/>
</dbReference>
<accession>A0A554XJ56</accession>
<protein>
    <submittedName>
        <fullName evidence="8">Acetyl-CoA acetyltransferase</fullName>
        <ecNumber evidence="8">2.3.1.9</ecNumber>
    </submittedName>
</protein>
<dbReference type="PROSITE" id="PS00099">
    <property type="entry name" value="THIOLASE_3"/>
    <property type="match status" value="1"/>
</dbReference>
<dbReference type="InterPro" id="IPR002155">
    <property type="entry name" value="Thiolase"/>
</dbReference>
<sequence>MQDIVIVGAVRTAIGRFGGTLSKTPATELGATVIRALLERTGVPAAQVGEVIMGQVLAAGCGQNPARQAAMKAGVPKETPALTINAVCGSGLKAVMLAAQAVAWGDSEIVIAGGQENMSLAPHVLMGSREGQRMGDWKMIDSMIVDGLWDVYNQYHMGITAENVAKAHGITREMQDAFALASQQKAAAAQDAGKFKDEIVPVTIPQRKGDPLVFDTDEYLNRKTSAEALAGLKPAFDKAGTVTAGNASGINDGAAAVMVTSARKAAELGLPVLARIASFGTSGLDPAIMGMGPVSASQKALARAGWSVADVDLFELNEAFAAQACAVNQVLGIDPQKVNVNGGAIALGHPIGASGCRILVTLLHEMQRRNAKKGLAALCIGGGMGVSLCVER</sequence>
<feature type="active site" description="Acyl-thioester intermediate" evidence="4">
    <location>
        <position position="88"/>
    </location>
</feature>
<evidence type="ECO:0000256" key="2">
    <source>
        <dbReference type="ARBA" id="ARBA00022679"/>
    </source>
</evidence>
<evidence type="ECO:0000259" key="6">
    <source>
        <dbReference type="Pfam" id="PF00108"/>
    </source>
</evidence>
<evidence type="ECO:0000313" key="9">
    <source>
        <dbReference type="Proteomes" id="UP000318294"/>
    </source>
</evidence>
<dbReference type="PANTHER" id="PTHR18919">
    <property type="entry name" value="ACETYL-COA C-ACYLTRANSFERASE"/>
    <property type="match status" value="1"/>
</dbReference>